<keyword evidence="2" id="KW-1185">Reference proteome</keyword>
<protein>
    <submittedName>
        <fullName evidence="1">Uncharacterized protein</fullName>
    </submittedName>
</protein>
<evidence type="ECO:0000313" key="1">
    <source>
        <dbReference type="EMBL" id="EON62675.1"/>
    </source>
</evidence>
<gene>
    <name evidence="1" type="ORF">W97_01899</name>
</gene>
<dbReference type="Proteomes" id="UP000016924">
    <property type="component" value="Unassembled WGS sequence"/>
</dbReference>
<proteinExistence type="predicted"/>
<dbReference type="EMBL" id="JH767560">
    <property type="protein sequence ID" value="EON62675.1"/>
    <property type="molecule type" value="Genomic_DNA"/>
</dbReference>
<dbReference type="GeneID" id="19899210"/>
<evidence type="ECO:0000313" key="2">
    <source>
        <dbReference type="Proteomes" id="UP000016924"/>
    </source>
</evidence>
<dbReference type="HOGENOM" id="CLU_2223132_0_0_1"/>
<accession>R7YL99</accession>
<sequence>METIVPEERRLQLNRAGTTAELDASAARQELLSVELPFISSVRKKAVYRSFPNAGESRAWKLWRWVRIDCDSAAISLKNVKAVPLPQGTISLGLQPSSEIDERAHK</sequence>
<organism evidence="1 2">
    <name type="scientific">Coniosporium apollinis (strain CBS 100218)</name>
    <name type="common">Rock-inhabiting black yeast</name>
    <dbReference type="NCBI Taxonomy" id="1168221"/>
    <lineage>
        <taxon>Eukaryota</taxon>
        <taxon>Fungi</taxon>
        <taxon>Dikarya</taxon>
        <taxon>Ascomycota</taxon>
        <taxon>Pezizomycotina</taxon>
        <taxon>Dothideomycetes</taxon>
        <taxon>Dothideomycetes incertae sedis</taxon>
        <taxon>Coniosporium</taxon>
    </lineage>
</organism>
<dbReference type="RefSeq" id="XP_007777992.1">
    <property type="nucleotide sequence ID" value="XM_007779802.1"/>
</dbReference>
<dbReference type="AlphaFoldDB" id="R7YL99"/>
<name>R7YL99_CONA1</name>
<reference evidence="2" key="1">
    <citation type="submission" date="2012-06" db="EMBL/GenBank/DDBJ databases">
        <title>The genome sequence of Coniosporium apollinis CBS 100218.</title>
        <authorList>
            <consortium name="The Broad Institute Genome Sequencing Platform"/>
            <person name="Cuomo C."/>
            <person name="Gorbushina A."/>
            <person name="Noack S."/>
            <person name="Walker B."/>
            <person name="Young S.K."/>
            <person name="Zeng Q."/>
            <person name="Gargeya S."/>
            <person name="Fitzgerald M."/>
            <person name="Haas B."/>
            <person name="Abouelleil A."/>
            <person name="Alvarado L."/>
            <person name="Arachchi H.M."/>
            <person name="Berlin A.M."/>
            <person name="Chapman S.B."/>
            <person name="Goldberg J."/>
            <person name="Griggs A."/>
            <person name="Gujja S."/>
            <person name="Hansen M."/>
            <person name="Howarth C."/>
            <person name="Imamovic A."/>
            <person name="Larimer J."/>
            <person name="McCowan C."/>
            <person name="Montmayeur A."/>
            <person name="Murphy C."/>
            <person name="Neiman D."/>
            <person name="Pearson M."/>
            <person name="Priest M."/>
            <person name="Roberts A."/>
            <person name="Saif S."/>
            <person name="Shea T."/>
            <person name="Sisk P."/>
            <person name="Sykes S."/>
            <person name="Wortman J."/>
            <person name="Nusbaum C."/>
            <person name="Birren B."/>
        </authorList>
    </citation>
    <scope>NUCLEOTIDE SEQUENCE [LARGE SCALE GENOMIC DNA]</scope>
    <source>
        <strain evidence="2">CBS 100218</strain>
    </source>
</reference>